<proteinExistence type="predicted"/>
<organism evidence="3 4">
    <name type="scientific">Atta colombica</name>
    <dbReference type="NCBI Taxonomy" id="520822"/>
    <lineage>
        <taxon>Eukaryota</taxon>
        <taxon>Metazoa</taxon>
        <taxon>Ecdysozoa</taxon>
        <taxon>Arthropoda</taxon>
        <taxon>Hexapoda</taxon>
        <taxon>Insecta</taxon>
        <taxon>Pterygota</taxon>
        <taxon>Neoptera</taxon>
        <taxon>Endopterygota</taxon>
        <taxon>Hymenoptera</taxon>
        <taxon>Apocrita</taxon>
        <taxon>Aculeata</taxon>
        <taxon>Formicoidea</taxon>
        <taxon>Formicidae</taxon>
        <taxon>Myrmicinae</taxon>
        <taxon>Atta</taxon>
    </lineage>
</organism>
<feature type="transmembrane region" description="Helical" evidence="1">
    <location>
        <begin position="193"/>
        <end position="212"/>
    </location>
</feature>
<protein>
    <recommendedName>
        <fullName evidence="5">Osiris 19</fullName>
    </recommendedName>
</protein>
<name>A0A195B136_9HYME</name>
<dbReference type="InterPro" id="IPR012464">
    <property type="entry name" value="DUF1676"/>
</dbReference>
<dbReference type="STRING" id="520822.A0A195B136"/>
<accession>A0A195B136</accession>
<evidence type="ECO:0008006" key="5">
    <source>
        <dbReference type="Google" id="ProtNLM"/>
    </source>
</evidence>
<dbReference type="GO" id="GO:0016020">
    <property type="term" value="C:membrane"/>
    <property type="evidence" value="ECO:0007669"/>
    <property type="project" value="TreeGrafter"/>
</dbReference>
<evidence type="ECO:0000256" key="2">
    <source>
        <dbReference type="SAM" id="SignalP"/>
    </source>
</evidence>
<dbReference type="PANTHER" id="PTHR21879:SF13">
    <property type="entry name" value="OSIRIS 18"/>
    <property type="match status" value="1"/>
</dbReference>
<sequence length="519" mass="57869">MRILTTFASVALLAILTNAQRTETTFGVLQDIYHRCTDSESMLSCVKPKVLAYVNNAMKQDKLAITEDLAIVKSRDVPEHKAEDYFPSQYDAADPSKRKLLRTMMLEKLDAYLSSHQLEAKLPEAIMGSSIVPRSLVDSMPKSLTIPLSDSSSEQGRGFVKKVMIPFLLGLKFKATALVPLALALIALKTWKALTLGLLSMVLSGAMILFKLTKPKIAYEDLNVYANLTQSSCYDRPYSLSTNKCTNFLQESSRTDILSVNAMKIFILCSLLALAAAQPTKNENWKSAMDEMVDQSRSECSQKNDEIACMKFKVFNLLDQIFSKDNFKLFNIIHIIQIISETVEVTHNSYPIETTSARSESSFLDTVQSYLASHDVTFKLPLDSTVKVSSRNIEDDQLIFNVKFGQGHAVDEARRSKLKKVIVPILVFVLLKAMTLIPLAIGVLGLKAWNALQLSFFSFIVSVGMAIFQLCKKIAADTHAAPIAHGWEYQTQYRSFQDQDQLSTSQLAHNLAYSAHAQS</sequence>
<dbReference type="Proteomes" id="UP000078540">
    <property type="component" value="Unassembled WGS sequence"/>
</dbReference>
<keyword evidence="2" id="KW-0732">Signal</keyword>
<keyword evidence="1" id="KW-0472">Membrane</keyword>
<evidence type="ECO:0000313" key="4">
    <source>
        <dbReference type="Proteomes" id="UP000078540"/>
    </source>
</evidence>
<evidence type="ECO:0000256" key="1">
    <source>
        <dbReference type="SAM" id="Phobius"/>
    </source>
</evidence>
<keyword evidence="4" id="KW-1185">Reference proteome</keyword>
<feature type="signal peptide" evidence="2">
    <location>
        <begin position="1"/>
        <end position="19"/>
    </location>
</feature>
<reference evidence="3 4" key="1">
    <citation type="submission" date="2015-09" db="EMBL/GenBank/DDBJ databases">
        <title>Atta colombica WGS genome.</title>
        <authorList>
            <person name="Nygaard S."/>
            <person name="Hu H."/>
            <person name="Boomsma J."/>
            <person name="Zhang G."/>
        </authorList>
    </citation>
    <scope>NUCLEOTIDE SEQUENCE [LARGE SCALE GENOMIC DNA]</scope>
    <source>
        <strain evidence="3">Treedump-2</strain>
        <tissue evidence="3">Whole body</tissue>
    </source>
</reference>
<gene>
    <name evidence="3" type="ORF">ALC53_11472</name>
</gene>
<dbReference type="PANTHER" id="PTHR21879">
    <property type="entry name" value="FI03362P-RELATED-RELATED"/>
    <property type="match status" value="1"/>
</dbReference>
<feature type="transmembrane region" description="Helical" evidence="1">
    <location>
        <begin position="163"/>
        <end position="186"/>
    </location>
</feature>
<keyword evidence="1" id="KW-0812">Transmembrane</keyword>
<evidence type="ECO:0000313" key="3">
    <source>
        <dbReference type="EMBL" id="KYM78005.1"/>
    </source>
</evidence>
<feature type="chain" id="PRO_5008269220" description="Osiris 19" evidence="2">
    <location>
        <begin position="20"/>
        <end position="519"/>
    </location>
</feature>
<feature type="transmembrane region" description="Helical" evidence="1">
    <location>
        <begin position="451"/>
        <end position="471"/>
    </location>
</feature>
<keyword evidence="1" id="KW-1133">Transmembrane helix</keyword>
<dbReference type="Pfam" id="PF07898">
    <property type="entry name" value="DUF1676"/>
    <property type="match status" value="2"/>
</dbReference>
<dbReference type="AlphaFoldDB" id="A0A195B136"/>
<feature type="transmembrane region" description="Helical" evidence="1">
    <location>
        <begin position="421"/>
        <end position="445"/>
    </location>
</feature>
<dbReference type="EMBL" id="KQ976690">
    <property type="protein sequence ID" value="KYM78005.1"/>
    <property type="molecule type" value="Genomic_DNA"/>
</dbReference>